<organism evidence="2 3">
    <name type="scientific">Gossypium trilobum</name>
    <dbReference type="NCBI Taxonomy" id="34281"/>
    <lineage>
        <taxon>Eukaryota</taxon>
        <taxon>Viridiplantae</taxon>
        <taxon>Streptophyta</taxon>
        <taxon>Embryophyta</taxon>
        <taxon>Tracheophyta</taxon>
        <taxon>Spermatophyta</taxon>
        <taxon>Magnoliopsida</taxon>
        <taxon>eudicotyledons</taxon>
        <taxon>Gunneridae</taxon>
        <taxon>Pentapetalae</taxon>
        <taxon>rosids</taxon>
        <taxon>malvids</taxon>
        <taxon>Malvales</taxon>
        <taxon>Malvaceae</taxon>
        <taxon>Malvoideae</taxon>
        <taxon>Gossypium</taxon>
    </lineage>
</organism>
<dbReference type="Proteomes" id="UP000593568">
    <property type="component" value="Unassembled WGS sequence"/>
</dbReference>
<reference evidence="2 3" key="1">
    <citation type="journal article" date="2019" name="Genome Biol. Evol.">
        <title>Insights into the evolution of the New World diploid cottons (Gossypium, subgenus Houzingenia) based on genome sequencing.</title>
        <authorList>
            <person name="Grover C.E."/>
            <person name="Arick M.A. 2nd"/>
            <person name="Thrash A."/>
            <person name="Conover J.L."/>
            <person name="Sanders W.S."/>
            <person name="Peterson D.G."/>
            <person name="Frelichowski J.E."/>
            <person name="Scheffler J.A."/>
            <person name="Scheffler B.E."/>
            <person name="Wendel J.F."/>
        </authorList>
    </citation>
    <scope>NUCLEOTIDE SEQUENCE [LARGE SCALE GENOMIC DNA]</scope>
    <source>
        <strain evidence="2">8</strain>
        <tissue evidence="2">Leaf</tissue>
    </source>
</reference>
<accession>A0A7J9EAT0</accession>
<evidence type="ECO:0000313" key="2">
    <source>
        <dbReference type="EMBL" id="MBA0770126.1"/>
    </source>
</evidence>
<dbReference type="AlphaFoldDB" id="A0A7J9EAT0"/>
<feature type="region of interest" description="Disordered" evidence="1">
    <location>
        <begin position="1"/>
        <end position="20"/>
    </location>
</feature>
<gene>
    <name evidence="2" type="ORF">Gotri_018799</name>
</gene>
<sequence length="20" mass="2284">MSTNEMTKVRNDITTKLMVA</sequence>
<dbReference type="EMBL" id="JABEZW010000007">
    <property type="protein sequence ID" value="MBA0770126.1"/>
    <property type="molecule type" value="Genomic_DNA"/>
</dbReference>
<keyword evidence="3" id="KW-1185">Reference proteome</keyword>
<evidence type="ECO:0000313" key="3">
    <source>
        <dbReference type="Proteomes" id="UP000593568"/>
    </source>
</evidence>
<comment type="caution">
    <text evidence="2">The sequence shown here is derived from an EMBL/GenBank/DDBJ whole genome shotgun (WGS) entry which is preliminary data.</text>
</comment>
<proteinExistence type="predicted"/>
<protein>
    <submittedName>
        <fullName evidence="2">Uncharacterized protein</fullName>
    </submittedName>
</protein>
<feature type="non-terminal residue" evidence="2">
    <location>
        <position position="20"/>
    </location>
</feature>
<name>A0A7J9EAT0_9ROSI</name>
<evidence type="ECO:0000256" key="1">
    <source>
        <dbReference type="SAM" id="MobiDB-lite"/>
    </source>
</evidence>